<reference evidence="2" key="1">
    <citation type="submission" date="2020-01" db="EMBL/GenBank/DDBJ databases">
        <authorList>
            <person name="Mishra B."/>
        </authorList>
    </citation>
    <scope>NUCLEOTIDE SEQUENCE [LARGE SCALE GENOMIC DNA]</scope>
</reference>
<dbReference type="Gene3D" id="1.10.246.90">
    <property type="entry name" value="Nop domain"/>
    <property type="match status" value="1"/>
</dbReference>
<dbReference type="Gene3D" id="1.10.287.4070">
    <property type="match status" value="1"/>
</dbReference>
<name>A0A6D2L7B6_9BRAS</name>
<dbReference type="SUPFAM" id="SSF89124">
    <property type="entry name" value="Nop domain"/>
    <property type="match status" value="1"/>
</dbReference>
<evidence type="ECO:0000313" key="2">
    <source>
        <dbReference type="EMBL" id="CAA7061613.1"/>
    </source>
</evidence>
<dbReference type="OrthoDB" id="4771285at2759"/>
<dbReference type="InterPro" id="IPR036070">
    <property type="entry name" value="Nop_dom_sf"/>
</dbReference>
<dbReference type="Pfam" id="PF01798">
    <property type="entry name" value="Nop"/>
    <property type="match status" value="1"/>
</dbReference>
<dbReference type="PROSITE" id="PS51358">
    <property type="entry name" value="NOP"/>
    <property type="match status" value="1"/>
</dbReference>
<dbReference type="GO" id="GO:0046540">
    <property type="term" value="C:U4/U6 x U5 tri-snRNP complex"/>
    <property type="evidence" value="ECO:0007669"/>
    <property type="project" value="InterPro"/>
</dbReference>
<sequence>MAVSIAALTTKGNPLPNGVLQKMLEACDQVLDLDSARTKVLEFVESKMGSVAPNLSAIVGSAVAAKLMGTAGGFTALAKMPACDVQVLGHKRKNLVGFTLVLESPKNSKKDDIQMKKVGLGAFALGAHPKGRTWQGIELCNLQALGLGSGIQSTYFSEAGTFSKFE</sequence>
<dbReference type="PANTHER" id="PTHR13904:SF0">
    <property type="entry name" value="U4_U6 SMALL NUCLEAR RIBONUCLEOPROTEIN PRP31"/>
    <property type="match status" value="1"/>
</dbReference>
<protein>
    <recommendedName>
        <fullName evidence="1">Nop domain-containing protein</fullName>
    </recommendedName>
</protein>
<organism evidence="2 3">
    <name type="scientific">Microthlaspi erraticum</name>
    <dbReference type="NCBI Taxonomy" id="1685480"/>
    <lineage>
        <taxon>Eukaryota</taxon>
        <taxon>Viridiplantae</taxon>
        <taxon>Streptophyta</taxon>
        <taxon>Embryophyta</taxon>
        <taxon>Tracheophyta</taxon>
        <taxon>Spermatophyta</taxon>
        <taxon>Magnoliopsida</taxon>
        <taxon>eudicotyledons</taxon>
        <taxon>Gunneridae</taxon>
        <taxon>Pentapetalae</taxon>
        <taxon>rosids</taxon>
        <taxon>malvids</taxon>
        <taxon>Brassicales</taxon>
        <taxon>Brassicaceae</taxon>
        <taxon>Coluteocarpeae</taxon>
        <taxon>Microthlaspi</taxon>
    </lineage>
</organism>
<dbReference type="GO" id="GO:0000244">
    <property type="term" value="P:spliceosomal tri-snRNP complex assembly"/>
    <property type="evidence" value="ECO:0007669"/>
    <property type="project" value="InterPro"/>
</dbReference>
<dbReference type="AlphaFoldDB" id="A0A6D2L7B6"/>
<dbReference type="InterPro" id="IPR042239">
    <property type="entry name" value="Nop_C"/>
</dbReference>
<dbReference type="InterPro" id="IPR027105">
    <property type="entry name" value="Prp31"/>
</dbReference>
<accession>A0A6D2L7B6</accession>
<dbReference type="GO" id="GO:0071011">
    <property type="term" value="C:precatalytic spliceosome"/>
    <property type="evidence" value="ECO:0007669"/>
    <property type="project" value="TreeGrafter"/>
</dbReference>
<dbReference type="GO" id="GO:0005687">
    <property type="term" value="C:U4 snRNP"/>
    <property type="evidence" value="ECO:0007669"/>
    <property type="project" value="TreeGrafter"/>
</dbReference>
<evidence type="ECO:0000259" key="1">
    <source>
        <dbReference type="PROSITE" id="PS51358"/>
    </source>
</evidence>
<feature type="domain" description="Nop" evidence="1">
    <location>
        <begin position="51"/>
        <end position="166"/>
    </location>
</feature>
<dbReference type="Proteomes" id="UP000467841">
    <property type="component" value="Unassembled WGS sequence"/>
</dbReference>
<evidence type="ECO:0000313" key="3">
    <source>
        <dbReference type="Proteomes" id="UP000467841"/>
    </source>
</evidence>
<dbReference type="InterPro" id="IPR002687">
    <property type="entry name" value="Nop_dom"/>
</dbReference>
<dbReference type="PANTHER" id="PTHR13904">
    <property type="entry name" value="PRE-MRNA SPLICING FACTOR PRP31"/>
    <property type="match status" value="1"/>
</dbReference>
<gene>
    <name evidence="2" type="ORF">MERR_LOCUS48849</name>
</gene>
<proteinExistence type="predicted"/>
<comment type="caution">
    <text evidence="2">The sequence shown here is derived from an EMBL/GenBank/DDBJ whole genome shotgun (WGS) entry which is preliminary data.</text>
</comment>
<keyword evidence="3" id="KW-1185">Reference proteome</keyword>
<dbReference type="EMBL" id="CACVBM020001884">
    <property type="protein sequence ID" value="CAA7061613.1"/>
    <property type="molecule type" value="Genomic_DNA"/>
</dbReference>